<dbReference type="InterPro" id="IPR027417">
    <property type="entry name" value="P-loop_NTPase"/>
</dbReference>
<keyword evidence="4" id="KW-1185">Reference proteome</keyword>
<proteinExistence type="predicted"/>
<accession>C3X2N6</accession>
<evidence type="ECO:0000313" key="3">
    <source>
        <dbReference type="EMBL" id="EEO27472.1"/>
    </source>
</evidence>
<dbReference type="Gene3D" id="3.40.50.300">
    <property type="entry name" value="P-loop containing nucleotide triphosphate hydrolases"/>
    <property type="match status" value="1"/>
</dbReference>
<feature type="compositionally biased region" description="Acidic residues" evidence="1">
    <location>
        <begin position="306"/>
        <end position="317"/>
    </location>
</feature>
<dbReference type="eggNOG" id="COG0468">
    <property type="taxonomic scope" value="Bacteria"/>
</dbReference>
<gene>
    <name evidence="3" type="ORF">OFAG_00625</name>
</gene>
<sequence>MNLQIRKAVRKKAKLRLGMAGPSGSGKTYSALLLAFGLGGKVGMIDTEHGSGDLYADLGDYDIINIDAPYTVKKYRDAIKAFEDAGYDVIIIDSLSHAWAGEGGLLDKQGKIADSGKPGMNSYAAWRTVTPEHNGLVEAMLTSPCHIIATMRSKQEYVQDKNDNGKTVIKKVGMSPVQRDGMEYEFTVMFDIDTQHVASTSKDRTRLFDGQYFTITREQGTQLLEWLEEGEETLQTISVSQRDELLKLLTEAGLSVRKFCQKYEIDQISSLPASLFDEAKASICEYREKKLERLKQQAAERRNAETEEECEKGEDGL</sequence>
<name>C3X2N6_9BURK</name>
<dbReference type="SMART" id="SM00382">
    <property type="entry name" value="AAA"/>
    <property type="match status" value="1"/>
</dbReference>
<feature type="region of interest" description="Disordered" evidence="1">
    <location>
        <begin position="297"/>
        <end position="317"/>
    </location>
</feature>
<dbReference type="EMBL" id="ACDP02000023">
    <property type="protein sequence ID" value="EEO27472.1"/>
    <property type="molecule type" value="Genomic_DNA"/>
</dbReference>
<organism evidence="3 4">
    <name type="scientific">Oxalobacter paraformigenes</name>
    <dbReference type="NCBI Taxonomy" id="556268"/>
    <lineage>
        <taxon>Bacteria</taxon>
        <taxon>Pseudomonadati</taxon>
        <taxon>Pseudomonadota</taxon>
        <taxon>Betaproteobacteria</taxon>
        <taxon>Burkholderiales</taxon>
        <taxon>Oxalobacteraceae</taxon>
        <taxon>Oxalobacter</taxon>
    </lineage>
</organism>
<dbReference type="Pfam" id="PF13479">
    <property type="entry name" value="AAA_24"/>
    <property type="match status" value="1"/>
</dbReference>
<dbReference type="HOGENOM" id="CLU_064891_0_0_4"/>
<dbReference type="AlphaFoldDB" id="C3X2N6"/>
<reference evidence="3" key="1">
    <citation type="submission" date="2011-10" db="EMBL/GenBank/DDBJ databases">
        <title>The Genome Sequence of Oxalobacter formigenes HOxBLS.</title>
        <authorList>
            <consortium name="The Broad Institute Genome Sequencing Platform"/>
            <person name="Earl A."/>
            <person name="Ward D."/>
            <person name="Feldgarden M."/>
            <person name="Gevers D."/>
            <person name="Allison M.J."/>
            <person name="Humphrey S."/>
            <person name="Young S.K."/>
            <person name="Zeng Q."/>
            <person name="Gargeya S."/>
            <person name="Fitzgerald M."/>
            <person name="Haas B."/>
            <person name="Abouelleil A."/>
            <person name="Alvarado L."/>
            <person name="Arachchi H.M."/>
            <person name="Berlin A."/>
            <person name="Brown A."/>
            <person name="Chapman S.B."/>
            <person name="Chen Z."/>
            <person name="Dunbar C."/>
            <person name="Freedman E."/>
            <person name="Gearin G."/>
            <person name="Goldberg J."/>
            <person name="Griggs A."/>
            <person name="Gujja S."/>
            <person name="Heiman D."/>
            <person name="Howarth C."/>
            <person name="Larson L."/>
            <person name="Lui A."/>
            <person name="MacDonald P.J.P."/>
            <person name="Montmayeur A."/>
            <person name="Murphy C."/>
            <person name="Neiman D."/>
            <person name="Pearson M."/>
            <person name="Priest M."/>
            <person name="Roberts A."/>
            <person name="Saif S."/>
            <person name="Shea T."/>
            <person name="Shenoy N."/>
            <person name="Sisk P."/>
            <person name="Stolte C."/>
            <person name="Sykes S."/>
            <person name="Wortman J."/>
            <person name="Nusbaum C."/>
            <person name="Birren B."/>
        </authorList>
    </citation>
    <scope>NUCLEOTIDE SEQUENCE [LARGE SCALE GENOMIC DNA]</scope>
    <source>
        <strain evidence="3">HOxBLS</strain>
    </source>
</reference>
<dbReference type="InterPro" id="IPR003593">
    <property type="entry name" value="AAA+_ATPase"/>
</dbReference>
<evidence type="ECO:0000256" key="1">
    <source>
        <dbReference type="SAM" id="MobiDB-lite"/>
    </source>
</evidence>
<protein>
    <recommendedName>
        <fullName evidence="2">AAA+ ATPase domain-containing protein</fullName>
    </recommendedName>
</protein>
<feature type="domain" description="AAA+ ATPase" evidence="2">
    <location>
        <begin position="13"/>
        <end position="196"/>
    </location>
</feature>
<dbReference type="Proteomes" id="UP000003973">
    <property type="component" value="Unassembled WGS sequence"/>
</dbReference>
<comment type="caution">
    <text evidence="3">The sequence shown here is derived from an EMBL/GenBank/DDBJ whole genome shotgun (WGS) entry which is preliminary data.</text>
</comment>
<evidence type="ECO:0000313" key="4">
    <source>
        <dbReference type="Proteomes" id="UP000003973"/>
    </source>
</evidence>
<evidence type="ECO:0000259" key="2">
    <source>
        <dbReference type="SMART" id="SM00382"/>
    </source>
</evidence>
<dbReference type="RefSeq" id="WP_005876505.1">
    <property type="nucleotide sequence ID" value="NZ_CABMNL010000001.1"/>
</dbReference>
<dbReference type="SUPFAM" id="SSF52540">
    <property type="entry name" value="P-loop containing nucleoside triphosphate hydrolases"/>
    <property type="match status" value="1"/>
</dbReference>